<feature type="transmembrane region" description="Helical" evidence="11">
    <location>
        <begin position="55"/>
        <end position="77"/>
    </location>
</feature>
<geneLocation type="mitochondrion" evidence="12"/>
<name>A0A2P1CMK9_9HEMI</name>
<dbReference type="AlphaFoldDB" id="A0A2P1CMK9"/>
<comment type="subcellular location">
    <subcellularLocation>
        <location evidence="1">Membrane</location>
        <topology evidence="1">Multi-pass membrane protein</topology>
    </subcellularLocation>
</comment>
<evidence type="ECO:0000256" key="8">
    <source>
        <dbReference type="ARBA" id="ARBA00023136"/>
    </source>
</evidence>
<evidence type="ECO:0000256" key="5">
    <source>
        <dbReference type="ARBA" id="ARBA00022967"/>
    </source>
</evidence>
<evidence type="ECO:0000313" key="12">
    <source>
        <dbReference type="EMBL" id="AVJ52558.1"/>
    </source>
</evidence>
<evidence type="ECO:0000256" key="1">
    <source>
        <dbReference type="ARBA" id="ARBA00004141"/>
    </source>
</evidence>
<comment type="similarity">
    <text evidence="2">Belongs to the complex I subunit 4L family.</text>
</comment>
<accession>A0A2P1CMK9</accession>
<protein>
    <recommendedName>
        <fullName evidence="3">NADH-ubiquinone oxidoreductase chain 4L</fullName>
    </recommendedName>
    <alternativeName>
        <fullName evidence="9">NADH dehydrogenase subunit 4L</fullName>
    </alternativeName>
</protein>
<dbReference type="InterPro" id="IPR039428">
    <property type="entry name" value="NUOK/Mnh_C1-like"/>
</dbReference>
<keyword evidence="5" id="KW-1278">Translocase</keyword>
<keyword evidence="6 11" id="KW-1133">Transmembrane helix</keyword>
<keyword evidence="12" id="KW-0496">Mitochondrion</keyword>
<evidence type="ECO:0000256" key="3">
    <source>
        <dbReference type="ARBA" id="ARBA00016612"/>
    </source>
</evidence>
<reference evidence="12" key="1">
    <citation type="journal article" date="2018" name="Cladistics">
        <title>Phylogeny and the colourful history of jewel bugs (Insecta: Hemiptera: Scutelleridae).</title>
        <authorList>
            <person name="Wu Y."/>
            <person name="Redei D."/>
            <person name="Eger J."/>
            <person name="Wang Y."/>
            <person name="Wu H."/>
            <person name="Carapezza A."/>
            <person name="Kment P."/>
            <person name="Cai B."/>
            <person name="Sun X."/>
            <person name="Guo P."/>
            <person name="Luo J."/>
            <person name="Xie Q."/>
        </authorList>
    </citation>
    <scope>NUCLEOTIDE SEQUENCE</scope>
</reference>
<keyword evidence="4 11" id="KW-0812">Transmembrane</keyword>
<gene>
    <name evidence="12" type="primary">ND4L</name>
</gene>
<evidence type="ECO:0000256" key="7">
    <source>
        <dbReference type="ARBA" id="ARBA00023027"/>
    </source>
</evidence>
<dbReference type="GO" id="GO:0008137">
    <property type="term" value="F:NADH dehydrogenase (ubiquinone) activity"/>
    <property type="evidence" value="ECO:0007669"/>
    <property type="project" value="UniProtKB-EC"/>
</dbReference>
<dbReference type="EMBL" id="MF173916">
    <property type="protein sequence ID" value="AVJ52558.1"/>
    <property type="molecule type" value="Genomic_DNA"/>
</dbReference>
<comment type="catalytic activity">
    <reaction evidence="10">
        <text>a ubiquinone + NADH + 5 H(+)(in) = a ubiquinol + NAD(+) + 4 H(+)(out)</text>
        <dbReference type="Rhea" id="RHEA:29091"/>
        <dbReference type="Rhea" id="RHEA-COMP:9565"/>
        <dbReference type="Rhea" id="RHEA-COMP:9566"/>
        <dbReference type="ChEBI" id="CHEBI:15378"/>
        <dbReference type="ChEBI" id="CHEBI:16389"/>
        <dbReference type="ChEBI" id="CHEBI:17976"/>
        <dbReference type="ChEBI" id="CHEBI:57540"/>
        <dbReference type="ChEBI" id="CHEBI:57945"/>
        <dbReference type="EC" id="7.1.1.2"/>
    </reaction>
</comment>
<evidence type="ECO:0000256" key="4">
    <source>
        <dbReference type="ARBA" id="ARBA00022692"/>
    </source>
</evidence>
<dbReference type="GO" id="GO:0016020">
    <property type="term" value="C:membrane"/>
    <property type="evidence" value="ECO:0007669"/>
    <property type="project" value="UniProtKB-SubCell"/>
</dbReference>
<evidence type="ECO:0000256" key="11">
    <source>
        <dbReference type="SAM" id="Phobius"/>
    </source>
</evidence>
<sequence>MFFIMMFMLFLGVIMFCLAHKHVLQTLLALEFLVLILFLMMVFMVFMVGYEVYFLLLFLVFTVCEGALGLSILVSMVRSQGNDMPSSMNVLSW</sequence>
<dbReference type="Gene3D" id="1.10.287.3510">
    <property type="match status" value="1"/>
</dbReference>
<evidence type="ECO:0000256" key="6">
    <source>
        <dbReference type="ARBA" id="ARBA00022989"/>
    </source>
</evidence>
<keyword evidence="8 11" id="KW-0472">Membrane</keyword>
<evidence type="ECO:0000256" key="10">
    <source>
        <dbReference type="ARBA" id="ARBA00049551"/>
    </source>
</evidence>
<evidence type="ECO:0000256" key="9">
    <source>
        <dbReference type="ARBA" id="ARBA00031586"/>
    </source>
</evidence>
<proteinExistence type="inferred from homology"/>
<organism evidence="12">
    <name type="scientific">Urolabida menghaiensis</name>
    <dbReference type="NCBI Taxonomy" id="1603604"/>
    <lineage>
        <taxon>Eukaryota</taxon>
        <taxon>Metazoa</taxon>
        <taxon>Ecdysozoa</taxon>
        <taxon>Arthropoda</taxon>
        <taxon>Hexapoda</taxon>
        <taxon>Insecta</taxon>
        <taxon>Pterygota</taxon>
        <taxon>Neoptera</taxon>
        <taxon>Paraneoptera</taxon>
        <taxon>Hemiptera</taxon>
        <taxon>Heteroptera</taxon>
        <taxon>Panheteroptera</taxon>
        <taxon>Pentatomomorpha</taxon>
        <taxon>Pentatomoidea</taxon>
        <taxon>Urostylididae</taxon>
        <taxon>Urolabida</taxon>
    </lineage>
</organism>
<keyword evidence="7" id="KW-0520">NAD</keyword>
<dbReference type="Pfam" id="PF00420">
    <property type="entry name" value="Oxidored_q2"/>
    <property type="match status" value="1"/>
</dbReference>
<evidence type="ECO:0000256" key="2">
    <source>
        <dbReference type="ARBA" id="ARBA00010519"/>
    </source>
</evidence>
<feature type="transmembrane region" description="Helical" evidence="11">
    <location>
        <begin position="29"/>
        <end position="48"/>
    </location>
</feature>